<dbReference type="GO" id="GO:0030245">
    <property type="term" value="P:cellulose catabolic process"/>
    <property type="evidence" value="ECO:0007669"/>
    <property type="project" value="UniProtKB-UniRule"/>
</dbReference>
<evidence type="ECO:0000259" key="7">
    <source>
        <dbReference type="Pfam" id="PF03443"/>
    </source>
</evidence>
<dbReference type="RefSeq" id="XP_033576090.1">
    <property type="nucleotide sequence ID" value="XM_033722125.1"/>
</dbReference>
<dbReference type="GeneID" id="54463018"/>
<comment type="function">
    <text evidence="5">Lytic polysaccharide monooxygenase (LMPO) that depolymerizes crystalline and amorphous polysaccharides via the oxidation of scissile alpha- or beta-(1-4)-glycosidic bonds, yielding C1 and/or C4 oxidation products. Catalysis by LPMOs requires the reduction of the active-site copper from Cu(II) to Cu(I) by a reducing agent and H(2)O(2) or O(2) as a cosubstrate.</text>
</comment>
<dbReference type="InterPro" id="IPR049892">
    <property type="entry name" value="AA9"/>
</dbReference>
<dbReference type="Pfam" id="PF03443">
    <property type="entry name" value="AA9"/>
    <property type="match status" value="1"/>
</dbReference>
<comment type="catalytic activity">
    <reaction evidence="5">
        <text>[(1-&gt;4)-beta-D-glucosyl]n+m + reduced acceptor + O2 = 4-dehydro-beta-D-glucosyl-[(1-&gt;4)-beta-D-glucosyl]n-1 + [(1-&gt;4)-beta-D-glucosyl]m + acceptor + H2O.</text>
        <dbReference type="EC" id="1.14.99.56"/>
    </reaction>
</comment>
<feature type="chain" id="PRO_5044629165" description="AA9 family lytic polysaccharide monooxygenase" evidence="6">
    <location>
        <begin position="33"/>
        <end position="244"/>
    </location>
</feature>
<organism evidence="8">
    <name type="scientific">Mytilinidion resinicola</name>
    <dbReference type="NCBI Taxonomy" id="574789"/>
    <lineage>
        <taxon>Eukaryota</taxon>
        <taxon>Fungi</taxon>
        <taxon>Dikarya</taxon>
        <taxon>Ascomycota</taxon>
        <taxon>Pezizomycotina</taxon>
        <taxon>Dothideomycetes</taxon>
        <taxon>Pleosporomycetidae</taxon>
        <taxon>Mytilinidiales</taxon>
        <taxon>Mytilinidiaceae</taxon>
        <taxon>Mytilinidion</taxon>
    </lineage>
</organism>
<evidence type="ECO:0000313" key="9">
    <source>
        <dbReference type="Proteomes" id="UP000504636"/>
    </source>
</evidence>
<keyword evidence="9" id="KW-1185">Reference proteome</keyword>
<keyword evidence="4 5" id="KW-1015">Disulfide bond</keyword>
<dbReference type="EC" id="1.14.99.56" evidence="5"/>
<feature type="domain" description="Auxiliary Activity family 9 catalytic" evidence="7">
    <location>
        <begin position="38"/>
        <end position="213"/>
    </location>
</feature>
<evidence type="ECO:0000256" key="5">
    <source>
        <dbReference type="RuleBase" id="RU368122"/>
    </source>
</evidence>
<dbReference type="AlphaFoldDB" id="A0A6A6YJT5"/>
<name>A0A6A6YJT5_9PEZI</name>
<evidence type="ECO:0000256" key="1">
    <source>
        <dbReference type="ARBA" id="ARBA00001973"/>
    </source>
</evidence>
<evidence type="ECO:0000256" key="4">
    <source>
        <dbReference type="ARBA" id="ARBA00023157"/>
    </source>
</evidence>
<dbReference type="PANTHER" id="PTHR33353:SF19">
    <property type="entry name" value="GLYCOSYLHYDROLASE FAMILY 61-8 PROTEIN"/>
    <property type="match status" value="1"/>
</dbReference>
<feature type="signal peptide" evidence="6">
    <location>
        <begin position="1"/>
        <end position="32"/>
    </location>
</feature>
<dbReference type="GO" id="GO:0030248">
    <property type="term" value="F:cellulose binding"/>
    <property type="evidence" value="ECO:0007669"/>
    <property type="project" value="UniProtKB-UniRule"/>
</dbReference>
<evidence type="ECO:0000256" key="6">
    <source>
        <dbReference type="SAM" id="SignalP"/>
    </source>
</evidence>
<dbReference type="Gene3D" id="2.70.50.70">
    <property type="match status" value="1"/>
</dbReference>
<evidence type="ECO:0000313" key="8">
    <source>
        <dbReference type="EMBL" id="KAF2809126.1"/>
    </source>
</evidence>
<reference evidence="8 10" key="1">
    <citation type="journal article" date="2020" name="Stud. Mycol.">
        <title>101 Dothideomycetes genomes: a test case for predicting lifestyles and emergence of pathogens.</title>
        <authorList>
            <person name="Haridas S."/>
            <person name="Albert R."/>
            <person name="Binder M."/>
            <person name="Bloem J."/>
            <person name="Labutti K."/>
            <person name="Salamov A."/>
            <person name="Andreopoulos B."/>
            <person name="Baker S."/>
            <person name="Barry K."/>
            <person name="Bills G."/>
            <person name="Bluhm B."/>
            <person name="Cannon C."/>
            <person name="Castanera R."/>
            <person name="Culley D."/>
            <person name="Daum C."/>
            <person name="Ezra D."/>
            <person name="Gonzalez J."/>
            <person name="Henrissat B."/>
            <person name="Kuo A."/>
            <person name="Liang C."/>
            <person name="Lipzen A."/>
            <person name="Lutzoni F."/>
            <person name="Magnuson J."/>
            <person name="Mondo S."/>
            <person name="Nolan M."/>
            <person name="Ohm R."/>
            <person name="Pangilinan J."/>
            <person name="Park H.-J."/>
            <person name="Ramirez L."/>
            <person name="Alfaro M."/>
            <person name="Sun H."/>
            <person name="Tritt A."/>
            <person name="Yoshinaga Y."/>
            <person name="Zwiers L.-H."/>
            <person name="Turgeon B."/>
            <person name="Goodwin S."/>
            <person name="Spatafora J."/>
            <person name="Crous P."/>
            <person name="Grigoriev I."/>
        </authorList>
    </citation>
    <scope>NUCLEOTIDE SEQUENCE</scope>
    <source>
        <strain evidence="8 10">CBS 304.34</strain>
    </source>
</reference>
<keyword evidence="5" id="KW-0136">Cellulose degradation</keyword>
<evidence type="ECO:0000256" key="3">
    <source>
        <dbReference type="ARBA" id="ARBA00022525"/>
    </source>
</evidence>
<dbReference type="EMBL" id="MU003702">
    <property type="protein sequence ID" value="KAF2809126.1"/>
    <property type="molecule type" value="Genomic_DNA"/>
</dbReference>
<keyword evidence="5" id="KW-0119">Carbohydrate metabolism</keyword>
<reference evidence="10" key="2">
    <citation type="submission" date="2020-04" db="EMBL/GenBank/DDBJ databases">
        <authorList>
            <consortium name="NCBI Genome Project"/>
        </authorList>
    </citation>
    <scope>NUCLEOTIDE SEQUENCE</scope>
    <source>
        <strain evidence="10">CBS 304.34</strain>
    </source>
</reference>
<sequence length="244" mass="26337">MLLLSGGSRPSFKIIGLTLISIIALLTTQAAAHSAVINYVIGVQLRRLQPSPLPQTIQRQRPYYNFTLTVTDAKVKCSGGTSVGSTVKAIWGQWTHQQGPAMVWLHKCNGAFSTCDGPGQGWFKIDQMGMTAPPLTGTPWGTAVVYNDPAWTSTIPASLAQGNCLIRHEFLALHQADTLQFYAEFAQIVVTGGGRFVATIPGYTSQSDPGVMFCDDVYASGACCMDGVKVRVLERCAFMGRMVK</sequence>
<dbReference type="Proteomes" id="UP000504636">
    <property type="component" value="Unplaced"/>
</dbReference>
<keyword evidence="6" id="KW-0732">Signal</keyword>
<protein>
    <recommendedName>
        <fullName evidence="5">AA9 family lytic polysaccharide monooxygenase</fullName>
        <ecNumber evidence="5">1.14.99.56</ecNumber>
    </recommendedName>
    <alternativeName>
        <fullName evidence="5">Endo-beta-1,4-glucanase</fullName>
    </alternativeName>
    <alternativeName>
        <fullName evidence="5">Glycosyl hydrolase 61 family protein</fullName>
    </alternativeName>
</protein>
<keyword evidence="3 5" id="KW-0964">Secreted</keyword>
<comment type="subcellular location">
    <subcellularLocation>
        <location evidence="2 5">Secreted</location>
    </subcellularLocation>
</comment>
<dbReference type="GO" id="GO:0008810">
    <property type="term" value="F:cellulase activity"/>
    <property type="evidence" value="ECO:0007669"/>
    <property type="project" value="UniProtKB-UniRule"/>
</dbReference>
<dbReference type="InterPro" id="IPR005103">
    <property type="entry name" value="AA9_LPMO"/>
</dbReference>
<gene>
    <name evidence="8 10" type="ORF">BDZ99DRAFT_477588</name>
</gene>
<dbReference type="GO" id="GO:0005576">
    <property type="term" value="C:extracellular region"/>
    <property type="evidence" value="ECO:0007669"/>
    <property type="project" value="UniProtKB-SubCell"/>
</dbReference>
<accession>A0A6A6YJT5</accession>
<reference evidence="10" key="3">
    <citation type="submission" date="2025-04" db="UniProtKB">
        <authorList>
            <consortium name="RefSeq"/>
        </authorList>
    </citation>
    <scope>IDENTIFICATION</scope>
    <source>
        <strain evidence="10">CBS 304.34</strain>
    </source>
</reference>
<evidence type="ECO:0000256" key="2">
    <source>
        <dbReference type="ARBA" id="ARBA00004613"/>
    </source>
</evidence>
<keyword evidence="5" id="KW-0624">Polysaccharide degradation</keyword>
<dbReference type="PANTHER" id="PTHR33353">
    <property type="entry name" value="PUTATIVE (AFU_ORTHOLOGUE AFUA_1G12560)-RELATED"/>
    <property type="match status" value="1"/>
</dbReference>
<evidence type="ECO:0000313" key="10">
    <source>
        <dbReference type="RefSeq" id="XP_033576090.1"/>
    </source>
</evidence>
<proteinExistence type="predicted"/>
<dbReference type="OrthoDB" id="4849160at2759"/>
<comment type="domain">
    <text evidence="5">Has a modular structure: an endo-beta-1,4-glucanase catalytic module at the N-terminus, a linker rich in serines and threonines, and a C-terminal carbohydrate-binding module (CBM).</text>
</comment>
<comment type="cofactor">
    <cofactor evidence="1">
        <name>Cu(2+)</name>
        <dbReference type="ChEBI" id="CHEBI:29036"/>
    </cofactor>
</comment>